<evidence type="ECO:0000256" key="8">
    <source>
        <dbReference type="SAM" id="Coils"/>
    </source>
</evidence>
<dbReference type="InterPro" id="IPR000477">
    <property type="entry name" value="RT_dom"/>
</dbReference>
<dbReference type="GO" id="GO:0004519">
    <property type="term" value="F:endonuclease activity"/>
    <property type="evidence" value="ECO:0007669"/>
    <property type="project" value="UniProtKB-KW"/>
</dbReference>
<keyword evidence="13" id="KW-1185">Reference proteome</keyword>
<feature type="coiled-coil region" evidence="8">
    <location>
        <begin position="1997"/>
        <end position="2024"/>
    </location>
</feature>
<evidence type="ECO:0000256" key="3">
    <source>
        <dbReference type="ARBA" id="ARBA00022695"/>
    </source>
</evidence>
<feature type="compositionally biased region" description="Polar residues" evidence="9">
    <location>
        <begin position="621"/>
        <end position="630"/>
    </location>
</feature>
<dbReference type="OrthoDB" id="1114124at2759"/>
<dbReference type="GO" id="GO:0006508">
    <property type="term" value="P:proteolysis"/>
    <property type="evidence" value="ECO:0007669"/>
    <property type="project" value="UniProtKB-KW"/>
</dbReference>
<keyword evidence="8" id="KW-0175">Coiled coil</keyword>
<dbReference type="InterPro" id="IPR041588">
    <property type="entry name" value="Integrase_H2C2"/>
</dbReference>
<dbReference type="GO" id="GO:0015074">
    <property type="term" value="P:DNA integration"/>
    <property type="evidence" value="ECO:0007669"/>
    <property type="project" value="InterPro"/>
</dbReference>
<dbReference type="InterPro" id="IPR005162">
    <property type="entry name" value="Retrotrans_gag_dom"/>
</dbReference>
<dbReference type="PANTHER" id="PTHR35046">
    <property type="entry name" value="ZINC KNUCKLE (CCHC-TYPE) FAMILY PROTEIN"/>
    <property type="match status" value="1"/>
</dbReference>
<dbReference type="FunFam" id="3.30.70.270:FF:000020">
    <property type="entry name" value="Transposon Tf2-6 polyprotein-like Protein"/>
    <property type="match status" value="1"/>
</dbReference>
<keyword evidence="6" id="KW-0378">Hydrolase</keyword>
<keyword evidence="2" id="KW-0808">Transferase</keyword>
<dbReference type="Pfam" id="PF00078">
    <property type="entry name" value="RVT_1"/>
    <property type="match status" value="1"/>
</dbReference>
<evidence type="ECO:0000256" key="4">
    <source>
        <dbReference type="ARBA" id="ARBA00022722"/>
    </source>
</evidence>
<keyword evidence="3" id="KW-0548">Nucleotidyltransferase</keyword>
<evidence type="ECO:0000256" key="2">
    <source>
        <dbReference type="ARBA" id="ARBA00022679"/>
    </source>
</evidence>
<evidence type="ECO:0000256" key="1">
    <source>
        <dbReference type="ARBA" id="ARBA00022670"/>
    </source>
</evidence>
<evidence type="ECO:0000256" key="6">
    <source>
        <dbReference type="ARBA" id="ARBA00022801"/>
    </source>
</evidence>
<evidence type="ECO:0000256" key="7">
    <source>
        <dbReference type="ARBA" id="ARBA00022918"/>
    </source>
</evidence>
<feature type="domain" description="Reverse transcriptase" evidence="10">
    <location>
        <begin position="1294"/>
        <end position="1473"/>
    </location>
</feature>
<dbReference type="PANTHER" id="PTHR35046:SF9">
    <property type="entry name" value="RNA-DIRECTED DNA POLYMERASE"/>
    <property type="match status" value="1"/>
</dbReference>
<dbReference type="FunFam" id="3.10.10.10:FF:000007">
    <property type="entry name" value="Retrovirus-related Pol polyprotein from transposon 17.6-like Protein"/>
    <property type="match status" value="1"/>
</dbReference>
<keyword evidence="5" id="KW-0255">Endonuclease</keyword>
<feature type="compositionally biased region" description="Basic and acidic residues" evidence="9">
    <location>
        <begin position="552"/>
        <end position="561"/>
    </location>
</feature>
<feature type="region of interest" description="Disordered" evidence="9">
    <location>
        <begin position="512"/>
        <end position="581"/>
    </location>
</feature>
<dbReference type="GO" id="GO:0008233">
    <property type="term" value="F:peptidase activity"/>
    <property type="evidence" value="ECO:0007669"/>
    <property type="project" value="UniProtKB-KW"/>
</dbReference>
<dbReference type="InterPro" id="IPR041373">
    <property type="entry name" value="RT_RNaseH"/>
</dbReference>
<dbReference type="InterPro" id="IPR001584">
    <property type="entry name" value="Integrase_cat-core"/>
</dbReference>
<dbReference type="PROSITE" id="PS50878">
    <property type="entry name" value="RT_POL"/>
    <property type="match status" value="1"/>
</dbReference>
<feature type="region of interest" description="Disordered" evidence="9">
    <location>
        <begin position="2150"/>
        <end position="2189"/>
    </location>
</feature>
<evidence type="ECO:0000313" key="12">
    <source>
        <dbReference type="EMBL" id="KAG7580946.1"/>
    </source>
</evidence>
<feature type="compositionally biased region" description="Polar residues" evidence="9">
    <location>
        <begin position="564"/>
        <end position="581"/>
    </location>
</feature>
<feature type="coiled-coil region" evidence="8">
    <location>
        <begin position="2315"/>
        <end position="2342"/>
    </location>
</feature>
<feature type="region of interest" description="Disordered" evidence="9">
    <location>
        <begin position="26"/>
        <end position="63"/>
    </location>
</feature>
<keyword evidence="7" id="KW-0695">RNA-directed DNA polymerase</keyword>
<dbReference type="GO" id="GO:0003964">
    <property type="term" value="F:RNA-directed DNA polymerase activity"/>
    <property type="evidence" value="ECO:0007669"/>
    <property type="project" value="UniProtKB-KW"/>
</dbReference>
<keyword evidence="4" id="KW-0540">Nuclease</keyword>
<evidence type="ECO:0000259" key="10">
    <source>
        <dbReference type="PROSITE" id="PS50878"/>
    </source>
</evidence>
<feature type="domain" description="Integrase catalytic" evidence="11">
    <location>
        <begin position="1810"/>
        <end position="1969"/>
    </location>
</feature>
<dbReference type="Pfam" id="PF03732">
    <property type="entry name" value="Retrotrans_gag"/>
    <property type="match status" value="1"/>
</dbReference>
<evidence type="ECO:0000313" key="13">
    <source>
        <dbReference type="Proteomes" id="UP000694251"/>
    </source>
</evidence>
<dbReference type="Pfam" id="PF17917">
    <property type="entry name" value="RT_RNaseH"/>
    <property type="match status" value="1"/>
</dbReference>
<proteinExistence type="predicted"/>
<feature type="region of interest" description="Disordered" evidence="9">
    <location>
        <begin position="187"/>
        <end position="259"/>
    </location>
</feature>
<feature type="coiled-coil region" evidence="8">
    <location>
        <begin position="2403"/>
        <end position="2434"/>
    </location>
</feature>
<dbReference type="Proteomes" id="UP000694251">
    <property type="component" value="Chromosome 8"/>
</dbReference>
<feature type="region of interest" description="Disordered" evidence="9">
    <location>
        <begin position="606"/>
        <end position="636"/>
    </location>
</feature>
<sequence length="2469" mass="282798">MYQPPRTRFGTITMREEFNKAVESLLNRGDGGGDIHEAREEPMNKPPPTNGQELDEHNEAQDHGSTTSVLCGFPLILEFLTYHNLFHRLCGVSSIHSTPQPKQREPCGLLYRHRQLRLRNLSRENRVVNYLDPIGTLFLYHFGIRFKRSYSQTHSMDTNGEEVNVAQVLAAIQTQLQTLGDRLARVEQPQQGEQNRENPRPPAQQDEEMYEPDDDPQHHRGRQQQQQPPDPNNDHQRRRDPIHRGRARDDDFARQGNKEVKLTAPTFAGRVNPEAYLDWESRMEYIFDYYCYNDRKKVALAAAQLTENALTWWDREVAERRRHRHAQLTSWDDMRFSLRKRYVPPYYYRDLQKKFRQLSQKNKSVEEYYAVINPRTNHGEDYGRETTTQEQPCGIFNQVLSKTSGQSQFSLPEKTPELCSVQTKSKINSSCPANTWNTFSAQLPSTSKKNQPKRSSHEGVIQFTSQVIPSLPDLDIHGVIGGFRTDQKDLSYEEEKRAMTSYYMAKEDFYSYESDSSHGGDQNLVEEDGDYGVQPWYGDDYASSEYEEEPGGEEHEPEPPDHFPTSQHHTEPQTATTTWIQPNPYVYEDEYESEGDSYVGYQYRSPKRKENTSHHGVASYRVQTRTSSASPKKRSNKVCDYTSNSLIFTGTSKDPEVYLRWETNMKQWLRSNNIPKEEKLYYALSKLKGDAYEWWLREDAATYYTTKAVLDWGTLKSRMYREFTKKYQPRIRTTKPLYMDMPKKVVTTPKLQPIFQPMNAHSHEPRRASSSTRGTQIKAEQFVQVKEVQPDSAATLLHEPQGKPDRGASHTMEKTAVLISQETTCCDSDSQAPHQSAITIQEDKTPTLKQETNSNPIGNQDKNFEYVLQLPKSNVEQESLDAKVTQEIVSIPRSEKEQFKNCQFDLHASMTVLTHLSPVKSVEVITGTTDDNKGDTLKSKEFMDQNRNREEYTPLLIKRAANGDEIFNETIQIKEKPPDEKPLEPIQGKILHPHIIQWTNLTYLCVGDQVLRTKLLEEGGYDAVINPRTNHGEDYGRETTTQEQPCGIFNQVLSKTSGQSQFSLPEKTPELCSVQTKSKINSSCPANTWNTFSAQLPSTSKKNQPKRSSHEGVIQFTSQVIPSLPDLDIHGVIGGFRTDQKDLSYEVNFPAFVTHQGSSSSWNQVKTDFGLGDIKFLNQMILGLPYLEADGGIPRFHEENELDALGEAVSVMHYDSQEGQFSGTTQIELPHEITSLLNRYKDIFPDDIPPGLPPIRGIEHQIDLVPGSPLPNRPAYRVNPTEAKELEKQVQELLSKGYIRESLSPCAVPVLLVPKKDGTWRMCVDCRAINNITIKYRHPIPRLDEMLDELSGATIFSKVDLKSGYHQVRMKEGDEWKTAFKTKQGLYEWLVMPFGLTNAPSTFMRLMNQVLRAYISKFVVVYFDDILIYSKCFSDHLSHLEQVLETLRKEGLFANLKKCTFCTNELVFLGFVVSSQGLQVDQEKIKAIREWPTPTTIGHVRSFHGLASFYRRFVRDFSTIAAPLTAIIKKNVAFTWGQPQEDAFNKLKHSLTNAPVLVLPNFDNTFEVECDASGLGIGAVLTQGGKPIAYFSEKLSGAALHYPTYDKELYALVRSLETWQHYLLAKEFVIHTDHETLKHLRGQTTLKRRHARWLEFVETFPYIIKYKKGKDNVVADALSRRYTLISTMEAKVMGFEHLKERYEDDPEFGAIYQDCAKAASGPYYQHEGFLFRHKRLCIPQGSMRDLLIQESHGGGLMGHFGVDKTLSMLTEHFFWPHLKRDVERFCSRCVTCLKAKSRSHPHGLYMPLPIPNMPWVDISMDFVLGLPTIRHKDSIFVVVDRFSKMAHFIPCAKTNDASQTADLFFKEVVRLHGIPRTIVSDRDTKFLGHFWRTLWRKLGTKLLFSTTCHPQTDGQTEVVNRTLSTLLRATIGKNLKNWLDCIPFIEFAYNRANHSATKLSPFEIVYGFKPNTPLDLTPLAPLEQTCQDGESKAEFIKKLHQTVKENLEKKAAQSKKQADKGRKEVIFEPGDWVWLHMRPERFPTQRKSKLSPRGDGPFKVLERINNNAYRLEFPGEVRFSTTFNVADLTPFREGEPVLRTEPSQEGGNDEDISPNSPKPYRVPVMYQPPRTRSGTITMREEFNKAVESLLNRGDGGGDIHEAREEPMNKPPPTNGQELDEHNEAQDHGSTTSVLCGFPLILEFLTYHNLFHRLCGVSSIHSTPQPKQREPCGLLYRHRQLRLRNLSRENRVVNYLDPIGTLFLYQSASDQSSVVKSNSTPSTPQGGGKNFLSEEAALQTSSLKRLSDEAAKSPQNEEIKEEIKVLNDDIKAKNDQIATLEKQILDFVMASHEALDKSDIMQAVAELKDQLNENLWNFEVIELFLPSMALKREVRMSKERELSYEAALVEKDQREDELERILEEMKQRAAYMENALANMWVLVSKLRRSQGAYSEISDSISETRQTERSF</sequence>
<dbReference type="FunFam" id="1.10.340.70:FF:000001">
    <property type="entry name" value="Retrovirus-related Pol polyprotein from transposon gypsy-like Protein"/>
    <property type="match status" value="1"/>
</dbReference>
<dbReference type="CDD" id="cd01647">
    <property type="entry name" value="RT_LTR"/>
    <property type="match status" value="1"/>
</dbReference>
<protein>
    <submittedName>
        <fullName evidence="12">Ribonuclease H-like superfamily</fullName>
    </submittedName>
</protein>
<dbReference type="Pfam" id="PF24626">
    <property type="entry name" value="SH3_Tf2-1"/>
    <property type="match status" value="1"/>
</dbReference>
<feature type="compositionally biased region" description="Basic and acidic residues" evidence="9">
    <location>
        <begin position="232"/>
        <end position="259"/>
    </location>
</feature>
<dbReference type="PROSITE" id="PS50994">
    <property type="entry name" value="INTEGRASE"/>
    <property type="match status" value="1"/>
</dbReference>
<feature type="compositionally biased region" description="Basic and acidic residues" evidence="9">
    <location>
        <begin position="2155"/>
        <end position="2167"/>
    </location>
</feature>
<feature type="compositionally biased region" description="Basic and acidic residues" evidence="9">
    <location>
        <begin position="31"/>
        <end position="43"/>
    </location>
</feature>
<dbReference type="EMBL" id="JAEFBJ010000008">
    <property type="protein sequence ID" value="KAG7580946.1"/>
    <property type="molecule type" value="Genomic_DNA"/>
</dbReference>
<reference evidence="12 13" key="1">
    <citation type="submission" date="2020-12" db="EMBL/GenBank/DDBJ databases">
        <title>Concerted genomic and epigenomic changes stabilize Arabidopsis allopolyploids.</title>
        <authorList>
            <person name="Chen Z."/>
        </authorList>
    </citation>
    <scope>NUCLEOTIDE SEQUENCE [LARGE SCALE GENOMIC DNA]</scope>
    <source>
        <strain evidence="12">As9502</strain>
        <tissue evidence="12">Leaf</tissue>
    </source>
</reference>
<name>A0A8T2B4Q8_ARASU</name>
<evidence type="ECO:0000259" key="11">
    <source>
        <dbReference type="PROSITE" id="PS50994"/>
    </source>
</evidence>
<organism evidence="12 13">
    <name type="scientific">Arabidopsis suecica</name>
    <name type="common">Swedish thale-cress</name>
    <name type="synonym">Cardaminopsis suecica</name>
    <dbReference type="NCBI Taxonomy" id="45249"/>
    <lineage>
        <taxon>Eukaryota</taxon>
        <taxon>Viridiplantae</taxon>
        <taxon>Streptophyta</taxon>
        <taxon>Embryophyta</taxon>
        <taxon>Tracheophyta</taxon>
        <taxon>Spermatophyta</taxon>
        <taxon>Magnoliopsida</taxon>
        <taxon>eudicotyledons</taxon>
        <taxon>Gunneridae</taxon>
        <taxon>Pentapetalae</taxon>
        <taxon>rosids</taxon>
        <taxon>malvids</taxon>
        <taxon>Brassicales</taxon>
        <taxon>Brassicaceae</taxon>
        <taxon>Camelineae</taxon>
        <taxon>Arabidopsis</taxon>
    </lineage>
</organism>
<accession>A0A8T2B4Q8</accession>
<gene>
    <name evidence="12" type="ORF">ISN44_As08g006920</name>
</gene>
<evidence type="ECO:0000256" key="5">
    <source>
        <dbReference type="ARBA" id="ARBA00022759"/>
    </source>
</evidence>
<dbReference type="InterPro" id="IPR056924">
    <property type="entry name" value="SH3_Tf2-1"/>
</dbReference>
<dbReference type="CDD" id="cd09274">
    <property type="entry name" value="RNase_HI_RT_Ty3"/>
    <property type="match status" value="1"/>
</dbReference>
<feature type="compositionally biased region" description="Acidic residues" evidence="9">
    <location>
        <begin position="205"/>
        <end position="214"/>
    </location>
</feature>
<keyword evidence="1" id="KW-0645">Protease</keyword>
<dbReference type="Pfam" id="PF17921">
    <property type="entry name" value="Integrase_H2C2"/>
    <property type="match status" value="1"/>
</dbReference>
<comment type="caution">
    <text evidence="12">The sequence shown here is derived from an EMBL/GenBank/DDBJ whole genome shotgun (WGS) entry which is preliminary data.</text>
</comment>
<feature type="region of interest" description="Disordered" evidence="9">
    <location>
        <begin position="2093"/>
        <end position="2131"/>
    </location>
</feature>
<evidence type="ECO:0000256" key="9">
    <source>
        <dbReference type="SAM" id="MobiDB-lite"/>
    </source>
</evidence>